<gene>
    <name evidence="2" type="ORF">ACFQ07_08450</name>
</gene>
<feature type="region of interest" description="Disordered" evidence="1">
    <location>
        <begin position="55"/>
        <end position="77"/>
    </location>
</feature>
<dbReference type="Proteomes" id="UP001597083">
    <property type="component" value="Unassembled WGS sequence"/>
</dbReference>
<organism evidence="2 3">
    <name type="scientific">Actinomadura adrarensis</name>
    <dbReference type="NCBI Taxonomy" id="1819600"/>
    <lineage>
        <taxon>Bacteria</taxon>
        <taxon>Bacillati</taxon>
        <taxon>Actinomycetota</taxon>
        <taxon>Actinomycetes</taxon>
        <taxon>Streptosporangiales</taxon>
        <taxon>Thermomonosporaceae</taxon>
        <taxon>Actinomadura</taxon>
    </lineage>
</organism>
<keyword evidence="3" id="KW-1185">Reference proteome</keyword>
<protein>
    <submittedName>
        <fullName evidence="2">TIGR03086 family protein</fullName>
    </submittedName>
</protein>
<evidence type="ECO:0000256" key="1">
    <source>
        <dbReference type="SAM" id="MobiDB-lite"/>
    </source>
</evidence>
<reference evidence="3" key="1">
    <citation type="journal article" date="2019" name="Int. J. Syst. Evol. Microbiol.">
        <title>The Global Catalogue of Microorganisms (GCM) 10K type strain sequencing project: providing services to taxonomists for standard genome sequencing and annotation.</title>
        <authorList>
            <consortium name="The Broad Institute Genomics Platform"/>
            <consortium name="The Broad Institute Genome Sequencing Center for Infectious Disease"/>
            <person name="Wu L."/>
            <person name="Ma J."/>
        </authorList>
    </citation>
    <scope>NUCLEOTIDE SEQUENCE [LARGE SCALE GENOMIC DNA]</scope>
    <source>
        <strain evidence="3">JCM 31696</strain>
    </source>
</reference>
<accession>A0ABW3CE83</accession>
<evidence type="ECO:0000313" key="2">
    <source>
        <dbReference type="EMBL" id="MFD0852249.1"/>
    </source>
</evidence>
<proteinExistence type="predicted"/>
<dbReference type="EMBL" id="JBHTIR010001191">
    <property type="protein sequence ID" value="MFD0852249.1"/>
    <property type="molecule type" value="Genomic_DNA"/>
</dbReference>
<dbReference type="SUPFAM" id="SSF109854">
    <property type="entry name" value="DinB/YfiT-like putative metalloenzymes"/>
    <property type="match status" value="1"/>
</dbReference>
<sequence>MIDLTPATRRTGGLLASIPDSALGGPTPCARYPLGGLLHHLDGLSLAFTWAATKDPKTAESSRGPSGDGALLEDGWR</sequence>
<name>A0ABW3CE83_9ACTN</name>
<dbReference type="InterPro" id="IPR034660">
    <property type="entry name" value="DinB/YfiT-like"/>
</dbReference>
<feature type="non-terminal residue" evidence="2">
    <location>
        <position position="77"/>
    </location>
</feature>
<evidence type="ECO:0000313" key="3">
    <source>
        <dbReference type="Proteomes" id="UP001597083"/>
    </source>
</evidence>
<comment type="caution">
    <text evidence="2">The sequence shown here is derived from an EMBL/GenBank/DDBJ whole genome shotgun (WGS) entry which is preliminary data.</text>
</comment>